<dbReference type="EMBL" id="HACM01011979">
    <property type="protein sequence ID" value="CRZ12421.1"/>
    <property type="molecule type" value="Transcribed_RNA"/>
</dbReference>
<dbReference type="SUPFAM" id="SSF52833">
    <property type="entry name" value="Thioredoxin-like"/>
    <property type="match status" value="1"/>
</dbReference>
<dbReference type="Pfam" id="PF00085">
    <property type="entry name" value="Thioredoxin"/>
    <property type="match status" value="1"/>
</dbReference>
<reference evidence="3" key="1">
    <citation type="submission" date="2015-04" db="EMBL/GenBank/DDBJ databases">
        <title>The genome sequence of the plant pathogenic Rhizarian Plasmodiophora brassicae reveals insights in its biotrophic life cycle and the origin of chitin synthesis.</title>
        <authorList>
            <person name="Schwelm A."/>
            <person name="Fogelqvist J."/>
            <person name="Knaust A."/>
            <person name="Julke S."/>
            <person name="Lilja T."/>
            <person name="Dhandapani V."/>
            <person name="Bonilla-Rosso G."/>
            <person name="Karlsson M."/>
            <person name="Shevchenko A."/>
            <person name="Choi S.R."/>
            <person name="Kim H.G."/>
            <person name="Park J.Y."/>
            <person name="Lim Y.P."/>
            <person name="Ludwig-Muller J."/>
            <person name="Dixelius C."/>
        </authorList>
    </citation>
    <scope>NUCLEOTIDE SEQUENCE</scope>
    <source>
        <tissue evidence="3">Potato root galls</tissue>
    </source>
</reference>
<proteinExistence type="predicted"/>
<dbReference type="Gene3D" id="3.40.30.10">
    <property type="entry name" value="Glutaredoxin"/>
    <property type="match status" value="1"/>
</dbReference>
<evidence type="ECO:0000313" key="3">
    <source>
        <dbReference type="EMBL" id="CRZ12421.1"/>
    </source>
</evidence>
<dbReference type="GO" id="GO:0034976">
    <property type="term" value="P:response to endoplasmic reticulum stress"/>
    <property type="evidence" value="ECO:0007669"/>
    <property type="project" value="TreeGrafter"/>
</dbReference>
<feature type="region of interest" description="Disordered" evidence="1">
    <location>
        <begin position="34"/>
        <end position="54"/>
    </location>
</feature>
<evidence type="ECO:0000256" key="1">
    <source>
        <dbReference type="SAM" id="MobiDB-lite"/>
    </source>
</evidence>
<dbReference type="GO" id="GO:0015035">
    <property type="term" value="F:protein-disulfide reductase activity"/>
    <property type="evidence" value="ECO:0007669"/>
    <property type="project" value="TreeGrafter"/>
</dbReference>
<organism evidence="3">
    <name type="scientific">Spongospora subterranea</name>
    <dbReference type="NCBI Taxonomy" id="70186"/>
    <lineage>
        <taxon>Eukaryota</taxon>
        <taxon>Sar</taxon>
        <taxon>Rhizaria</taxon>
        <taxon>Endomyxa</taxon>
        <taxon>Phytomyxea</taxon>
        <taxon>Plasmodiophorida</taxon>
        <taxon>Plasmodiophoridae</taxon>
        <taxon>Spongospora</taxon>
    </lineage>
</organism>
<feature type="domain" description="Thioredoxin" evidence="2">
    <location>
        <begin position="59"/>
        <end position="99"/>
    </location>
</feature>
<accession>A0A0H5RFC1</accession>
<dbReference type="PANTHER" id="PTHR45815:SF3">
    <property type="entry name" value="PROTEIN DISULFIDE-ISOMERASE A6"/>
    <property type="match status" value="1"/>
</dbReference>
<name>A0A0H5RFC1_9EUKA</name>
<dbReference type="InterPro" id="IPR036249">
    <property type="entry name" value="Thioredoxin-like_sf"/>
</dbReference>
<evidence type="ECO:0000259" key="2">
    <source>
        <dbReference type="Pfam" id="PF00085"/>
    </source>
</evidence>
<protein>
    <recommendedName>
        <fullName evidence="2">Thioredoxin domain-containing protein</fullName>
    </recommendedName>
</protein>
<dbReference type="AlphaFoldDB" id="A0A0H5RFC1"/>
<dbReference type="GO" id="GO:0005788">
    <property type="term" value="C:endoplasmic reticulum lumen"/>
    <property type="evidence" value="ECO:0007669"/>
    <property type="project" value="TreeGrafter"/>
</dbReference>
<sequence>MLSVQSITKYISSAVTGKFPPSTLEAEPKLDGDSINCPPTPVKQQKQKKMSKPISFNTRLNDNNFDKLVLKSKSIWMVVFARDNCGYCQQLAPHWAKVRFHFFTLAYIQLHPVKIRRRIHYRAPFSSGQLKIHPLSFRNIPSQAFQP</sequence>
<dbReference type="InterPro" id="IPR013766">
    <property type="entry name" value="Thioredoxin_domain"/>
</dbReference>
<dbReference type="PANTHER" id="PTHR45815">
    <property type="entry name" value="PROTEIN DISULFIDE-ISOMERASE A6"/>
    <property type="match status" value="1"/>
</dbReference>